<keyword evidence="2" id="KW-0472">Membrane</keyword>
<feature type="transmembrane region" description="Helical" evidence="2">
    <location>
        <begin position="121"/>
        <end position="140"/>
    </location>
</feature>
<comment type="caution">
    <text evidence="3">The sequence shown here is derived from an EMBL/GenBank/DDBJ whole genome shotgun (WGS) entry which is preliminary data.</text>
</comment>
<evidence type="ECO:0000313" key="4">
    <source>
        <dbReference type="Proteomes" id="UP000556436"/>
    </source>
</evidence>
<gene>
    <name evidence="3" type="ORF">FHS38_001974</name>
</gene>
<feature type="region of interest" description="Disordered" evidence="1">
    <location>
        <begin position="1"/>
        <end position="29"/>
    </location>
</feature>
<feature type="compositionally biased region" description="Low complexity" evidence="1">
    <location>
        <begin position="9"/>
        <end position="29"/>
    </location>
</feature>
<evidence type="ECO:0000313" key="3">
    <source>
        <dbReference type="EMBL" id="MBB4885945.1"/>
    </source>
</evidence>
<evidence type="ECO:0000256" key="1">
    <source>
        <dbReference type="SAM" id="MobiDB-lite"/>
    </source>
</evidence>
<feature type="transmembrane region" description="Helical" evidence="2">
    <location>
        <begin position="270"/>
        <end position="290"/>
    </location>
</feature>
<reference evidence="3 4" key="1">
    <citation type="submission" date="2020-08" db="EMBL/GenBank/DDBJ databases">
        <title>Genomic Encyclopedia of Type Strains, Phase III (KMG-III): the genomes of soil and plant-associated and newly described type strains.</title>
        <authorList>
            <person name="Whitman W."/>
        </authorList>
    </citation>
    <scope>NUCLEOTIDE SEQUENCE [LARGE SCALE GENOMIC DNA]</scope>
    <source>
        <strain evidence="3 4">CECT 3265</strain>
    </source>
</reference>
<proteinExistence type="predicted"/>
<dbReference type="Proteomes" id="UP000556436">
    <property type="component" value="Unassembled WGS sequence"/>
</dbReference>
<evidence type="ECO:0000256" key="2">
    <source>
        <dbReference type="SAM" id="Phobius"/>
    </source>
</evidence>
<keyword evidence="2" id="KW-1133">Transmembrane helix</keyword>
<protein>
    <recommendedName>
        <fullName evidence="5">Integral membrane protein</fullName>
    </recommendedName>
</protein>
<dbReference type="RefSeq" id="WP_184732869.1">
    <property type="nucleotide sequence ID" value="NZ_BMRW01000003.1"/>
</dbReference>
<dbReference type="AlphaFoldDB" id="A0A7W7L969"/>
<name>A0A7W7L969_STRNE</name>
<sequence>MTTSLTDDSAPTAAAGIPAASADPAGPADPVKTLIQRHHLLCARAADPFELAAALEARGITDRVAAECRHRDVFSLAEEIHARVERADGPLPIEPAVPAADGSDAHGPGAFDLRAYDRSPYGWGLVGWLCCLWLVAYGLVGDRLLVELLGGRQGLALPTVTAAVAPTAVALACAVAPAAWCGYWFGTRACRALATSRGLAEFGARVRPLLLAAVGLFLALLLALLWAARTAVSSGAPPTPPGTRLGGPFAAALESAGQLAAAPAPTTPPVLAYATVAALGALLFVGRLLAAHGFGKAAVTAVLTACAAEAAPLGVLLAARLPGCGGLERPVARAAEAYGAAALPLVACAVPALALLAYSLPALSRACAHGRGDLAYAPGHIRPGPSPCAPYAPAPEA</sequence>
<feature type="transmembrane region" description="Helical" evidence="2">
    <location>
        <begin position="337"/>
        <end position="358"/>
    </location>
</feature>
<evidence type="ECO:0008006" key="5">
    <source>
        <dbReference type="Google" id="ProtNLM"/>
    </source>
</evidence>
<keyword evidence="4" id="KW-1185">Reference proteome</keyword>
<organism evidence="3 4">
    <name type="scientific">Streptomyces netropsis</name>
    <name type="common">Streptoverticillium netropsis</name>
    <dbReference type="NCBI Taxonomy" id="55404"/>
    <lineage>
        <taxon>Bacteria</taxon>
        <taxon>Bacillati</taxon>
        <taxon>Actinomycetota</taxon>
        <taxon>Actinomycetes</taxon>
        <taxon>Kitasatosporales</taxon>
        <taxon>Streptomycetaceae</taxon>
        <taxon>Streptomyces</taxon>
    </lineage>
</organism>
<accession>A0A7W7L969</accession>
<feature type="transmembrane region" description="Helical" evidence="2">
    <location>
        <begin position="297"/>
        <end position="317"/>
    </location>
</feature>
<feature type="transmembrane region" description="Helical" evidence="2">
    <location>
        <begin position="160"/>
        <end position="185"/>
    </location>
</feature>
<keyword evidence="2" id="KW-0812">Transmembrane</keyword>
<dbReference type="EMBL" id="JACHJG010000003">
    <property type="protein sequence ID" value="MBB4885945.1"/>
    <property type="molecule type" value="Genomic_DNA"/>
</dbReference>
<feature type="transmembrane region" description="Helical" evidence="2">
    <location>
        <begin position="206"/>
        <end position="228"/>
    </location>
</feature>